<keyword evidence="4" id="KW-0436">Ligase</keyword>
<dbReference type="Gene3D" id="3.30.700.30">
    <property type="match status" value="1"/>
</dbReference>
<reference evidence="19 20" key="1">
    <citation type="submission" date="2019-10" db="EMBL/GenBank/DDBJ databases">
        <title>Epibacterium sp. nov., isolated from seawater.</title>
        <authorList>
            <person name="Zhang X."/>
            <person name="Li N."/>
        </authorList>
    </citation>
    <scope>NUCLEOTIDE SEQUENCE [LARGE SCALE GENOMIC DNA]</scope>
    <source>
        <strain evidence="19 20">SM1979</strain>
    </source>
</reference>
<feature type="domain" description="ATP-grasp" evidence="17">
    <location>
        <begin position="120"/>
        <end position="317"/>
    </location>
</feature>
<dbReference type="FunFam" id="3.30.1490.20:FF:000003">
    <property type="entry name" value="acetyl-CoA carboxylase isoform X1"/>
    <property type="match status" value="1"/>
</dbReference>
<protein>
    <recommendedName>
        <fullName evidence="3">propionyl-CoA carboxylase</fullName>
        <ecNumber evidence="3">6.4.1.3</ecNumber>
    </recommendedName>
</protein>
<dbReference type="InterPro" id="IPR005481">
    <property type="entry name" value="BC-like_N"/>
</dbReference>
<dbReference type="GO" id="GO:0005524">
    <property type="term" value="F:ATP binding"/>
    <property type="evidence" value="ECO:0007669"/>
    <property type="project" value="UniProtKB-UniRule"/>
</dbReference>
<dbReference type="FunFam" id="3.40.50.20:FF:000010">
    <property type="entry name" value="Propionyl-CoA carboxylase subunit alpha"/>
    <property type="match status" value="1"/>
</dbReference>
<dbReference type="PANTHER" id="PTHR18866:SF33">
    <property type="entry name" value="METHYLCROTONOYL-COA CARBOXYLASE SUBUNIT ALPHA, MITOCHONDRIAL-RELATED"/>
    <property type="match status" value="1"/>
</dbReference>
<evidence type="ECO:0000313" key="19">
    <source>
        <dbReference type="EMBL" id="MQQ07675.1"/>
    </source>
</evidence>
<evidence type="ECO:0000256" key="2">
    <source>
        <dbReference type="ARBA" id="ARBA00005060"/>
    </source>
</evidence>
<dbReference type="InterPro" id="IPR011053">
    <property type="entry name" value="Single_hybrid_motif"/>
</dbReference>
<organism evidence="19 20">
    <name type="scientific">Tritonibacter litoralis</name>
    <dbReference type="NCBI Taxonomy" id="2662264"/>
    <lineage>
        <taxon>Bacteria</taxon>
        <taxon>Pseudomonadati</taxon>
        <taxon>Pseudomonadota</taxon>
        <taxon>Alphaproteobacteria</taxon>
        <taxon>Rhodobacterales</taxon>
        <taxon>Paracoccaceae</taxon>
        <taxon>Tritonibacter</taxon>
    </lineage>
</organism>
<comment type="caution">
    <text evidence="19">The sequence shown here is derived from an EMBL/GenBank/DDBJ whole genome shotgun (WGS) entry which is preliminary data.</text>
</comment>
<dbReference type="Pfam" id="PF00364">
    <property type="entry name" value="Biotin_lipoyl"/>
    <property type="match status" value="1"/>
</dbReference>
<dbReference type="Proteomes" id="UP000444174">
    <property type="component" value="Unassembled WGS sequence"/>
</dbReference>
<dbReference type="SUPFAM" id="SSF51230">
    <property type="entry name" value="Single hybrid motif"/>
    <property type="match status" value="1"/>
</dbReference>
<dbReference type="Pfam" id="PF00289">
    <property type="entry name" value="Biotin_carb_N"/>
    <property type="match status" value="1"/>
</dbReference>
<evidence type="ECO:0000259" key="18">
    <source>
        <dbReference type="PROSITE" id="PS50979"/>
    </source>
</evidence>
<evidence type="ECO:0000256" key="13">
    <source>
        <dbReference type="ARBA" id="ARBA00023267"/>
    </source>
</evidence>
<dbReference type="InterPro" id="IPR000089">
    <property type="entry name" value="Biotin_lipoyl"/>
</dbReference>
<dbReference type="RefSeq" id="WP_153214601.1">
    <property type="nucleotide sequence ID" value="NZ_WIBF01000002.1"/>
</dbReference>
<evidence type="ECO:0000256" key="6">
    <source>
        <dbReference type="ARBA" id="ARBA00022741"/>
    </source>
</evidence>
<accession>A0A843YDD8</accession>
<evidence type="ECO:0000256" key="9">
    <source>
        <dbReference type="ARBA" id="ARBA00022946"/>
    </source>
</evidence>
<evidence type="ECO:0000313" key="20">
    <source>
        <dbReference type="Proteomes" id="UP000444174"/>
    </source>
</evidence>
<evidence type="ECO:0000256" key="1">
    <source>
        <dbReference type="ARBA" id="ARBA00001953"/>
    </source>
</evidence>
<dbReference type="CDD" id="cd06850">
    <property type="entry name" value="biotinyl_domain"/>
    <property type="match status" value="1"/>
</dbReference>
<dbReference type="GO" id="GO:0046872">
    <property type="term" value="F:metal ion binding"/>
    <property type="evidence" value="ECO:0007669"/>
    <property type="project" value="UniProtKB-KW"/>
</dbReference>
<dbReference type="Pfam" id="PF02786">
    <property type="entry name" value="CPSase_L_D2"/>
    <property type="match status" value="1"/>
</dbReference>
<dbReference type="AlphaFoldDB" id="A0A843YDD8"/>
<dbReference type="InterPro" id="IPR011764">
    <property type="entry name" value="Biotin_carboxylation_dom"/>
</dbReference>
<dbReference type="InterPro" id="IPR011761">
    <property type="entry name" value="ATP-grasp"/>
</dbReference>
<feature type="domain" description="Lipoyl-binding" evidence="16">
    <location>
        <begin position="597"/>
        <end position="676"/>
    </location>
</feature>
<evidence type="ECO:0000256" key="7">
    <source>
        <dbReference type="ARBA" id="ARBA00022840"/>
    </source>
</evidence>
<dbReference type="EC" id="6.4.1.3" evidence="3"/>
<dbReference type="SUPFAM" id="SSF51246">
    <property type="entry name" value="Rudiment single hybrid motif"/>
    <property type="match status" value="1"/>
</dbReference>
<evidence type="ECO:0000256" key="5">
    <source>
        <dbReference type="ARBA" id="ARBA00022723"/>
    </source>
</evidence>
<keyword evidence="13" id="KW-0092">Biotin</keyword>
<keyword evidence="8" id="KW-0460">Magnesium</keyword>
<dbReference type="InterPro" id="IPR005482">
    <property type="entry name" value="Biotin_COase_C"/>
</dbReference>
<keyword evidence="6 15" id="KW-0547">Nucleotide-binding</keyword>
<dbReference type="Pfam" id="PF02785">
    <property type="entry name" value="Biotin_carb_C"/>
    <property type="match status" value="1"/>
</dbReference>
<dbReference type="GO" id="GO:0004658">
    <property type="term" value="F:propionyl-CoA carboxylase activity"/>
    <property type="evidence" value="ECO:0007669"/>
    <property type="project" value="UniProtKB-EC"/>
</dbReference>
<dbReference type="GO" id="GO:0016042">
    <property type="term" value="P:lipid catabolic process"/>
    <property type="evidence" value="ECO:0007669"/>
    <property type="project" value="UniProtKB-KW"/>
</dbReference>
<keyword evidence="5" id="KW-0479">Metal-binding</keyword>
<dbReference type="NCBIfam" id="NF006367">
    <property type="entry name" value="PRK08591.1"/>
    <property type="match status" value="1"/>
</dbReference>
<dbReference type="InterPro" id="IPR001882">
    <property type="entry name" value="Biotin_BS"/>
</dbReference>
<evidence type="ECO:0000259" key="16">
    <source>
        <dbReference type="PROSITE" id="PS50968"/>
    </source>
</evidence>
<dbReference type="SUPFAM" id="SSF56059">
    <property type="entry name" value="Glutathione synthetase ATP-binding domain-like"/>
    <property type="match status" value="1"/>
</dbReference>
<dbReference type="InterPro" id="IPR050856">
    <property type="entry name" value="Biotin_carboxylase_complex"/>
</dbReference>
<evidence type="ECO:0000256" key="4">
    <source>
        <dbReference type="ARBA" id="ARBA00022598"/>
    </source>
</evidence>
<dbReference type="Pfam" id="PF18140">
    <property type="entry name" value="PCC_BT"/>
    <property type="match status" value="1"/>
</dbReference>
<dbReference type="InterPro" id="IPR005479">
    <property type="entry name" value="CPAse_ATP-bd"/>
</dbReference>
<dbReference type="FunFam" id="3.30.470.20:FF:000028">
    <property type="entry name" value="Methylcrotonoyl-CoA carboxylase subunit alpha, mitochondrial"/>
    <property type="match status" value="1"/>
</dbReference>
<sequence>MFDKILIANRGEIACRVIKTARKMGIKTVAIYSDADKQALHVQMADEAIHIGPPPANQSYIVIDKVMEAIKTSGAQAVHPGYGFLSENSKFAEALAEAGVAFVGPPVGAIESMGDKITSKKIAQEAGVSTVPGYMGLIEDADEAVKISNEIGYPVMIKASAGGGGKGMRIAWTDEEAREGFQSSKNEAANSFGDDRIFIEKFVTQPRHIEIQVLCDSHGNGIYLGERECSIQRRNQKVVEEAPSPFLDEDTRKAMGEQAVALAKAVGYASAGTVEFIVDGDKNFYFLEMNTRLQVEHPVTELITGVDLVEQMIRVAAGKELTMSQDDVKLTGWAIENRLYAEDPYRNFLPSIGRLIRYRPPAETAAYTPGVQPGDAGDIVVRNDTGVYEGGEISMYYDPMIAKLCTWAPTRDAAIEAMRTALDSFEVEGIGHNLPFLSAVMDHPKFISGDMTTAFIAEEYPDGFEGVELPESDLKRIAASCASMHRVAEIRRTQVSGRMDNHERKVGNDWVVALQGQTYPLSIAADSDGSTVTFDDGTTIRISSDWTPGDQLATVQTDDSELVMKVGKITHGFAIRSRGADLKVHVRSPRQAELSQLMPEKLPPDTSKMLLCPMPGLIVSVAVEVGDEVQEGQALCTVEAMKMENILRAEKKGVVTKINASAGDSLAVDDVIMEFE</sequence>
<dbReference type="EMBL" id="WIBF01000002">
    <property type="protein sequence ID" value="MQQ07675.1"/>
    <property type="molecule type" value="Genomic_DNA"/>
</dbReference>
<dbReference type="PROSITE" id="PS00867">
    <property type="entry name" value="CPSASE_2"/>
    <property type="match status" value="1"/>
</dbReference>
<evidence type="ECO:0000256" key="11">
    <source>
        <dbReference type="ARBA" id="ARBA00023098"/>
    </source>
</evidence>
<keyword evidence="12" id="KW-0464">Manganese</keyword>
<keyword evidence="20" id="KW-1185">Reference proteome</keyword>
<dbReference type="SUPFAM" id="SSF52440">
    <property type="entry name" value="PreATP-grasp domain"/>
    <property type="match status" value="1"/>
</dbReference>
<keyword evidence="7 15" id="KW-0067">ATP-binding</keyword>
<comment type="catalytic activity">
    <reaction evidence="14">
        <text>propanoyl-CoA + hydrogencarbonate + ATP = (S)-methylmalonyl-CoA + ADP + phosphate + H(+)</text>
        <dbReference type="Rhea" id="RHEA:23720"/>
        <dbReference type="ChEBI" id="CHEBI:15378"/>
        <dbReference type="ChEBI" id="CHEBI:17544"/>
        <dbReference type="ChEBI" id="CHEBI:30616"/>
        <dbReference type="ChEBI" id="CHEBI:43474"/>
        <dbReference type="ChEBI" id="CHEBI:57327"/>
        <dbReference type="ChEBI" id="CHEBI:57392"/>
        <dbReference type="ChEBI" id="CHEBI:456216"/>
        <dbReference type="EC" id="6.4.1.3"/>
    </reaction>
    <physiologicalReaction direction="left-to-right" evidence="14">
        <dbReference type="Rhea" id="RHEA:23721"/>
    </physiologicalReaction>
</comment>
<dbReference type="PROSITE" id="PS50968">
    <property type="entry name" value="BIOTINYL_LIPOYL"/>
    <property type="match status" value="1"/>
</dbReference>
<dbReference type="PANTHER" id="PTHR18866">
    <property type="entry name" value="CARBOXYLASE:PYRUVATE/ACETYL-COA/PROPIONYL-COA CARBOXYLASE"/>
    <property type="match status" value="1"/>
</dbReference>
<evidence type="ECO:0000256" key="3">
    <source>
        <dbReference type="ARBA" id="ARBA00013050"/>
    </source>
</evidence>
<comment type="cofactor">
    <cofactor evidence="1">
        <name>biotin</name>
        <dbReference type="ChEBI" id="CHEBI:57586"/>
    </cofactor>
</comment>
<dbReference type="PROSITE" id="PS00866">
    <property type="entry name" value="CPSASE_1"/>
    <property type="match status" value="1"/>
</dbReference>
<proteinExistence type="predicted"/>
<dbReference type="InterPro" id="IPR011054">
    <property type="entry name" value="Rudment_hybrid_motif"/>
</dbReference>
<name>A0A843YDD8_9RHOB</name>
<evidence type="ECO:0000256" key="14">
    <source>
        <dbReference type="ARBA" id="ARBA00049495"/>
    </source>
</evidence>
<dbReference type="InterPro" id="IPR041265">
    <property type="entry name" value="PCC_BT"/>
</dbReference>
<dbReference type="Gene3D" id="2.40.50.100">
    <property type="match status" value="1"/>
</dbReference>
<keyword evidence="10" id="KW-0442">Lipid degradation</keyword>
<evidence type="ECO:0000256" key="10">
    <source>
        <dbReference type="ARBA" id="ARBA00022963"/>
    </source>
</evidence>
<evidence type="ECO:0000256" key="8">
    <source>
        <dbReference type="ARBA" id="ARBA00022842"/>
    </source>
</evidence>
<evidence type="ECO:0000256" key="15">
    <source>
        <dbReference type="PROSITE-ProRule" id="PRU00409"/>
    </source>
</evidence>
<dbReference type="PROSITE" id="PS50979">
    <property type="entry name" value="BC"/>
    <property type="match status" value="1"/>
</dbReference>
<feature type="domain" description="Biotin carboxylation" evidence="18">
    <location>
        <begin position="1"/>
        <end position="461"/>
    </location>
</feature>
<dbReference type="UniPathway" id="UPA00945">
    <property type="reaction ID" value="UER00908"/>
</dbReference>
<keyword evidence="9" id="KW-0809">Transit peptide</keyword>
<gene>
    <name evidence="19" type="ORF">GFB49_04330</name>
</gene>
<dbReference type="InterPro" id="IPR016185">
    <property type="entry name" value="PreATP-grasp_dom_sf"/>
</dbReference>
<keyword evidence="11" id="KW-0443">Lipid metabolism</keyword>
<dbReference type="PROSITE" id="PS00188">
    <property type="entry name" value="BIOTIN"/>
    <property type="match status" value="1"/>
</dbReference>
<dbReference type="PROSITE" id="PS50975">
    <property type="entry name" value="ATP_GRASP"/>
    <property type="match status" value="1"/>
</dbReference>
<dbReference type="FunFam" id="2.40.50.100:FF:000003">
    <property type="entry name" value="Acetyl-CoA carboxylase biotin carboxyl carrier protein"/>
    <property type="match status" value="1"/>
</dbReference>
<evidence type="ECO:0000256" key="12">
    <source>
        <dbReference type="ARBA" id="ARBA00023211"/>
    </source>
</evidence>
<dbReference type="SMART" id="SM00878">
    <property type="entry name" value="Biotin_carb_C"/>
    <property type="match status" value="1"/>
</dbReference>
<evidence type="ECO:0000259" key="17">
    <source>
        <dbReference type="PROSITE" id="PS50975"/>
    </source>
</evidence>
<comment type="pathway">
    <text evidence="2">Metabolic intermediate metabolism; propanoyl-CoA degradation; succinyl-CoA from propanoyl-CoA: step 1/3.</text>
</comment>
<dbReference type="Gene3D" id="3.30.470.20">
    <property type="entry name" value="ATP-grasp fold, B domain"/>
    <property type="match status" value="1"/>
</dbReference>